<keyword evidence="2" id="KW-1185">Reference proteome</keyword>
<dbReference type="EMBL" id="JAIXMP010000007">
    <property type="protein sequence ID" value="KAI9270506.1"/>
    <property type="molecule type" value="Genomic_DNA"/>
</dbReference>
<organism evidence="1 2">
    <name type="scientific">Phascolomyces articulosus</name>
    <dbReference type="NCBI Taxonomy" id="60185"/>
    <lineage>
        <taxon>Eukaryota</taxon>
        <taxon>Fungi</taxon>
        <taxon>Fungi incertae sedis</taxon>
        <taxon>Mucoromycota</taxon>
        <taxon>Mucoromycotina</taxon>
        <taxon>Mucoromycetes</taxon>
        <taxon>Mucorales</taxon>
        <taxon>Lichtheimiaceae</taxon>
        <taxon>Phascolomyces</taxon>
    </lineage>
</organism>
<evidence type="ECO:0000313" key="1">
    <source>
        <dbReference type="EMBL" id="KAI9270506.1"/>
    </source>
</evidence>
<accession>A0AAD5KFI7</accession>
<evidence type="ECO:0000313" key="2">
    <source>
        <dbReference type="Proteomes" id="UP001209540"/>
    </source>
</evidence>
<comment type="caution">
    <text evidence="1">The sequence shown here is derived from an EMBL/GenBank/DDBJ whole genome shotgun (WGS) entry which is preliminary data.</text>
</comment>
<reference evidence="1" key="1">
    <citation type="journal article" date="2022" name="IScience">
        <title>Evolution of zygomycete secretomes and the origins of terrestrial fungal ecologies.</title>
        <authorList>
            <person name="Chang Y."/>
            <person name="Wang Y."/>
            <person name="Mondo S."/>
            <person name="Ahrendt S."/>
            <person name="Andreopoulos W."/>
            <person name="Barry K."/>
            <person name="Beard J."/>
            <person name="Benny G.L."/>
            <person name="Blankenship S."/>
            <person name="Bonito G."/>
            <person name="Cuomo C."/>
            <person name="Desiro A."/>
            <person name="Gervers K.A."/>
            <person name="Hundley H."/>
            <person name="Kuo A."/>
            <person name="LaButti K."/>
            <person name="Lang B.F."/>
            <person name="Lipzen A."/>
            <person name="O'Donnell K."/>
            <person name="Pangilinan J."/>
            <person name="Reynolds N."/>
            <person name="Sandor L."/>
            <person name="Smith M.E."/>
            <person name="Tsang A."/>
            <person name="Grigoriev I.V."/>
            <person name="Stajich J.E."/>
            <person name="Spatafora J.W."/>
        </authorList>
    </citation>
    <scope>NUCLEOTIDE SEQUENCE</scope>
    <source>
        <strain evidence="1">RSA 2281</strain>
    </source>
</reference>
<gene>
    <name evidence="1" type="ORF">BDA99DRAFT_534618</name>
</gene>
<protein>
    <submittedName>
        <fullName evidence="1">Uncharacterized protein</fullName>
    </submittedName>
</protein>
<reference evidence="1" key="2">
    <citation type="submission" date="2023-02" db="EMBL/GenBank/DDBJ databases">
        <authorList>
            <consortium name="DOE Joint Genome Institute"/>
            <person name="Mondo S.J."/>
            <person name="Chang Y."/>
            <person name="Wang Y."/>
            <person name="Ahrendt S."/>
            <person name="Andreopoulos W."/>
            <person name="Barry K."/>
            <person name="Beard J."/>
            <person name="Benny G.L."/>
            <person name="Blankenship S."/>
            <person name="Bonito G."/>
            <person name="Cuomo C."/>
            <person name="Desiro A."/>
            <person name="Gervers K.A."/>
            <person name="Hundley H."/>
            <person name="Kuo A."/>
            <person name="LaButti K."/>
            <person name="Lang B.F."/>
            <person name="Lipzen A."/>
            <person name="O'Donnell K."/>
            <person name="Pangilinan J."/>
            <person name="Reynolds N."/>
            <person name="Sandor L."/>
            <person name="Smith M.W."/>
            <person name="Tsang A."/>
            <person name="Grigoriev I.V."/>
            <person name="Stajich J.E."/>
            <person name="Spatafora J.W."/>
        </authorList>
    </citation>
    <scope>NUCLEOTIDE SEQUENCE</scope>
    <source>
        <strain evidence="1">RSA 2281</strain>
    </source>
</reference>
<dbReference type="AlphaFoldDB" id="A0AAD5KFI7"/>
<sequence length="241" mass="27977">MVARRFGSNIPSVPMSVDDNLYIVSESDWELIEELQKFFAPFGDDLIQHVIQSFGELYQKLILVSKKQPTMLLKSSRNIIPKQHSRSMLYHKHSILVVVTVDGLMLVGRKIRLKTPRNKLKMNGPSMFHINHEAMNVPIQPSTHQLYSDRLRINNCYTISVDTAIQSIGFQALQGTNFNAIAIQSRPIITWIRCLKQVGQWFLPFKYRNGYATVTYTNTPITINIFRFCFKFAVRWMSYQE</sequence>
<dbReference type="Proteomes" id="UP001209540">
    <property type="component" value="Unassembled WGS sequence"/>
</dbReference>
<name>A0AAD5KFI7_9FUNG</name>
<proteinExistence type="predicted"/>